<reference evidence="1 2" key="1">
    <citation type="submission" date="2022-07" db="EMBL/GenBank/DDBJ databases">
        <authorList>
            <person name="Phongsopitanun W."/>
            <person name="Tanasupawat S."/>
        </authorList>
    </citation>
    <scope>NUCLEOTIDE SEQUENCE [LARGE SCALE GENOMIC DNA]</scope>
    <source>
        <strain evidence="1 2">RCU-064</strain>
    </source>
</reference>
<dbReference type="RefSeq" id="WP_256648792.1">
    <property type="nucleotide sequence ID" value="NZ_JANIAA010000002.1"/>
</dbReference>
<protein>
    <submittedName>
        <fullName evidence="1">Uncharacterized protein</fullName>
    </submittedName>
</protein>
<keyword evidence="2" id="KW-1185">Reference proteome</keyword>
<gene>
    <name evidence="1" type="ORF">NP777_04915</name>
</gene>
<organism evidence="1 2">
    <name type="scientific">Streptomyces rugosispiralis</name>
    <dbReference type="NCBI Taxonomy" id="2967341"/>
    <lineage>
        <taxon>Bacteria</taxon>
        <taxon>Bacillati</taxon>
        <taxon>Actinomycetota</taxon>
        <taxon>Actinomycetes</taxon>
        <taxon>Kitasatosporales</taxon>
        <taxon>Streptomycetaceae</taxon>
        <taxon>Streptomyces</taxon>
    </lineage>
</organism>
<dbReference type="EMBL" id="JANIAA010000002">
    <property type="protein sequence ID" value="MCQ8187606.1"/>
    <property type="molecule type" value="Genomic_DNA"/>
</dbReference>
<dbReference type="Gene3D" id="3.40.190.10">
    <property type="entry name" value="Periplasmic binding protein-like II"/>
    <property type="match status" value="1"/>
</dbReference>
<name>A0ABT1UTE4_9ACTN</name>
<evidence type="ECO:0000313" key="1">
    <source>
        <dbReference type="EMBL" id="MCQ8187606.1"/>
    </source>
</evidence>
<comment type="caution">
    <text evidence="1">The sequence shown here is derived from an EMBL/GenBank/DDBJ whole genome shotgun (WGS) entry which is preliminary data.</text>
</comment>
<accession>A0ABT1UTE4</accession>
<proteinExistence type="predicted"/>
<sequence length="67" mass="7381">MIDPPGMLYAPSAALDDPSKKAALRDLTRRVIRANAWVNKHPEAWAKSISRLSGIPLATARLQEEVD</sequence>
<evidence type="ECO:0000313" key="2">
    <source>
        <dbReference type="Proteomes" id="UP001204746"/>
    </source>
</evidence>
<dbReference type="Proteomes" id="UP001204746">
    <property type="component" value="Unassembled WGS sequence"/>
</dbReference>